<proteinExistence type="predicted"/>
<dbReference type="Proteomes" id="UP001204798">
    <property type="component" value="Unassembled WGS sequence"/>
</dbReference>
<reference evidence="1 2" key="1">
    <citation type="submission" date="2022-08" db="EMBL/GenBank/DDBJ databases">
        <title>Bacterial and archaeal communities from various locations to study Microbial Dark Matter (Phase II).</title>
        <authorList>
            <person name="Stepanauskas R."/>
        </authorList>
    </citation>
    <scope>NUCLEOTIDE SEQUENCE [LARGE SCALE GENOMIC DNA]</scope>
    <source>
        <strain evidence="1 2">PD1</strain>
    </source>
</reference>
<evidence type="ECO:0000313" key="2">
    <source>
        <dbReference type="Proteomes" id="UP001204798"/>
    </source>
</evidence>
<keyword evidence="2" id="KW-1185">Reference proteome</keyword>
<accession>A0ABT2ER99</accession>
<dbReference type="EMBL" id="JANUCP010000005">
    <property type="protein sequence ID" value="MCS3920493.1"/>
    <property type="molecule type" value="Genomic_DNA"/>
</dbReference>
<gene>
    <name evidence="1" type="ORF">M2350_002922</name>
</gene>
<evidence type="ECO:0000313" key="1">
    <source>
        <dbReference type="EMBL" id="MCS3920493.1"/>
    </source>
</evidence>
<sequence length="79" mass="9168">MTAKGRVKGNIVVLDEGEKLSDGARVEVRVVEEHLSAEEAIRRILSNPITKPLGMLEILREDRREREERFDQWMKPEPD</sequence>
<organism evidence="1 2">
    <name type="scientific">Candidatus Fervidibacter sacchari</name>
    <dbReference type="NCBI Taxonomy" id="1448929"/>
    <lineage>
        <taxon>Bacteria</taxon>
        <taxon>Candidatus Fervidibacterota</taxon>
        <taxon>Candidatus Fervidibacter</taxon>
    </lineage>
</organism>
<name>A0ABT2ER99_9BACT</name>
<protein>
    <submittedName>
        <fullName evidence="1">Uncharacterized protein</fullName>
    </submittedName>
</protein>
<dbReference type="RefSeq" id="WP_259099831.1">
    <property type="nucleotide sequence ID" value="NZ_CP130454.1"/>
</dbReference>
<comment type="caution">
    <text evidence="1">The sequence shown here is derived from an EMBL/GenBank/DDBJ whole genome shotgun (WGS) entry which is preliminary data.</text>
</comment>